<reference evidence="2" key="1">
    <citation type="journal article" date="2020" name="mSystems">
        <title>Genome- and Community-Level Interaction Insights into Carbon Utilization and Element Cycling Functions of Hydrothermarchaeota in Hydrothermal Sediment.</title>
        <authorList>
            <person name="Zhou Z."/>
            <person name="Liu Y."/>
            <person name="Xu W."/>
            <person name="Pan J."/>
            <person name="Luo Z.H."/>
            <person name="Li M."/>
        </authorList>
    </citation>
    <scope>NUCLEOTIDE SEQUENCE [LARGE SCALE GENOMIC DNA]</scope>
    <source>
        <strain evidence="2">SpSt-587</strain>
    </source>
</reference>
<evidence type="ECO:0000259" key="1">
    <source>
        <dbReference type="Pfam" id="PF12802"/>
    </source>
</evidence>
<dbReference type="SUPFAM" id="SSF46785">
    <property type="entry name" value="Winged helix' DNA-binding domain"/>
    <property type="match status" value="1"/>
</dbReference>
<name>A0A7J3M1B8_ARCFL</name>
<dbReference type="SUPFAM" id="SSF53850">
    <property type="entry name" value="Periplasmic binding protein-like II"/>
    <property type="match status" value="1"/>
</dbReference>
<protein>
    <submittedName>
        <fullName evidence="2">Winged helix-turn-helix transcriptional regulator</fullName>
    </submittedName>
</protein>
<dbReference type="InterPro" id="IPR036390">
    <property type="entry name" value="WH_DNA-bd_sf"/>
</dbReference>
<organism evidence="2">
    <name type="scientific">Archaeoglobus fulgidus</name>
    <dbReference type="NCBI Taxonomy" id="2234"/>
    <lineage>
        <taxon>Archaea</taxon>
        <taxon>Methanobacteriati</taxon>
        <taxon>Methanobacteriota</taxon>
        <taxon>Archaeoglobi</taxon>
        <taxon>Archaeoglobales</taxon>
        <taxon>Archaeoglobaceae</taxon>
        <taxon>Archaeoglobus</taxon>
    </lineage>
</organism>
<dbReference type="GO" id="GO:0003700">
    <property type="term" value="F:DNA-binding transcription factor activity"/>
    <property type="evidence" value="ECO:0007669"/>
    <property type="project" value="InterPro"/>
</dbReference>
<accession>A0A7J3M1B8</accession>
<dbReference type="EMBL" id="DSYZ01000067">
    <property type="protein sequence ID" value="HGT82653.1"/>
    <property type="molecule type" value="Genomic_DNA"/>
</dbReference>
<gene>
    <name evidence="2" type="ORF">ENT52_02890</name>
</gene>
<dbReference type="InterPro" id="IPR011991">
    <property type="entry name" value="ArsR-like_HTH"/>
</dbReference>
<dbReference type="CDD" id="cd00090">
    <property type="entry name" value="HTH_ARSR"/>
    <property type="match status" value="1"/>
</dbReference>
<sequence>MRAENKIFSQLELVKEKGILQSEIAKTLNLSKSTVSDILSELEEKKLIVREEISQKSYRVWLAKYYPGAIEGMVRVGILKASEYGKVVYAGEKVGAIFKVYKNALEATKDLVHGVTDIVASPFITQAFFGVLMKNLKIFRVVAMNGSGVVFSNGRRFGCSEFSTMERILRKYLRVRDLNEEIKFFDSPEEMISELKNLRGIAIWEPYLSSFDEVEMFDEVVGDFVCCSLAVNRSFLEKNQNLFENFVNEYDRSKPSQGVRKLAEMLGMSEKIVKKSLNSYRFDVGIEELERDAMELSFGKIQEILSFY</sequence>
<dbReference type="Gene3D" id="3.40.190.10">
    <property type="entry name" value="Periplasmic binding protein-like II"/>
    <property type="match status" value="1"/>
</dbReference>
<dbReference type="InterPro" id="IPR036388">
    <property type="entry name" value="WH-like_DNA-bd_sf"/>
</dbReference>
<dbReference type="Pfam" id="PF12802">
    <property type="entry name" value="MarR_2"/>
    <property type="match status" value="1"/>
</dbReference>
<dbReference type="PIRSF" id="PIRSF012876">
    <property type="entry name" value="Txn_rg_UCP012876"/>
    <property type="match status" value="1"/>
</dbReference>
<dbReference type="Gene3D" id="1.10.10.10">
    <property type="entry name" value="Winged helix-like DNA-binding domain superfamily/Winged helix DNA-binding domain"/>
    <property type="match status" value="1"/>
</dbReference>
<comment type="caution">
    <text evidence="2">The sequence shown here is derived from an EMBL/GenBank/DDBJ whole genome shotgun (WGS) entry which is preliminary data.</text>
</comment>
<proteinExistence type="predicted"/>
<evidence type="ECO:0000313" key="2">
    <source>
        <dbReference type="EMBL" id="HGT82653.1"/>
    </source>
</evidence>
<dbReference type="InterPro" id="IPR014466">
    <property type="entry name" value="Txn_rg_UCP012876"/>
</dbReference>
<feature type="domain" description="HTH marR-type" evidence="1">
    <location>
        <begin position="13"/>
        <end position="52"/>
    </location>
</feature>
<dbReference type="AlphaFoldDB" id="A0A7J3M1B8"/>
<dbReference type="InterPro" id="IPR000835">
    <property type="entry name" value="HTH_MarR-typ"/>
</dbReference>